<accession>A0A3B0LYJ8</accession>
<organism evidence="1">
    <name type="scientific">Arsenophonus endosymbiont of Trialeurodes vaporariorum</name>
    <dbReference type="NCBI Taxonomy" id="235567"/>
    <lineage>
        <taxon>Bacteria</taxon>
        <taxon>Pseudomonadati</taxon>
        <taxon>Pseudomonadota</taxon>
        <taxon>Gammaproteobacteria</taxon>
        <taxon>Enterobacterales</taxon>
        <taxon>Morganellaceae</taxon>
        <taxon>Arsenophonus</taxon>
    </lineage>
</organism>
<gene>
    <name evidence="1" type="ORF">ARTV_0679</name>
</gene>
<name>A0A3B0LYJ8_9GAMM</name>
<proteinExistence type="predicted"/>
<reference evidence="1" key="1">
    <citation type="submission" date="2018-04" db="EMBL/GenBank/DDBJ databases">
        <authorList>
            <person name="Go L.Y."/>
            <person name="Mitchell J.A."/>
        </authorList>
    </citation>
    <scope>NUCLEOTIDE SEQUENCE</scope>
    <source>
        <strain evidence="1">ARTV</strain>
    </source>
</reference>
<protein>
    <recommendedName>
        <fullName evidence="2">Phage tail protein</fullName>
    </recommendedName>
</protein>
<evidence type="ECO:0000313" key="1">
    <source>
        <dbReference type="EMBL" id="SSW95023.1"/>
    </source>
</evidence>
<sequence length="144" mass="15813">MALAALGLFVFHLKTTPYQTMQVNKRWRYGVNARIGTRPTCQFIGPDNDDITLSGSLYPELTGGKVSLVVLEMMAESGKAWSFLDGDGNIYGMFVIEEISQDKSYFFANGAARKIDFTLKLKRADSSLSAVFGDLSQQLAGILS</sequence>
<evidence type="ECO:0008006" key="2">
    <source>
        <dbReference type="Google" id="ProtNLM"/>
    </source>
</evidence>
<dbReference type="PIRSF" id="PIRSF029208">
    <property type="entry name" value="Phage_tail_GPU"/>
    <property type="match status" value="1"/>
</dbReference>
<dbReference type="InterPro" id="IPR009734">
    <property type="entry name" value="Myoviridae_GpU"/>
</dbReference>
<dbReference type="InterPro" id="IPR016912">
    <property type="entry name" value="Phage_P2_GpU"/>
</dbReference>
<dbReference type="AlphaFoldDB" id="A0A3B0LYJ8"/>
<dbReference type="Pfam" id="PF06995">
    <property type="entry name" value="Phage_P2_GpU"/>
    <property type="match status" value="1"/>
</dbReference>
<dbReference type="EMBL" id="UFQR01000002">
    <property type="protein sequence ID" value="SSW95023.1"/>
    <property type="molecule type" value="Genomic_DNA"/>
</dbReference>